<dbReference type="InterPro" id="IPR037523">
    <property type="entry name" value="VOC_core"/>
</dbReference>
<dbReference type="SUPFAM" id="SSF54593">
    <property type="entry name" value="Glyoxalase/Bleomycin resistance protein/Dihydroxybiphenyl dioxygenase"/>
    <property type="match status" value="1"/>
</dbReference>
<dbReference type="CDD" id="cd09013">
    <property type="entry name" value="BphC-JF8_N_like"/>
    <property type="match status" value="1"/>
</dbReference>
<evidence type="ECO:0000256" key="1">
    <source>
        <dbReference type="ARBA" id="ARBA00022737"/>
    </source>
</evidence>
<name>A0ABR5MIM6_9BACI</name>
<dbReference type="RefSeq" id="WP_060668573.1">
    <property type="nucleotide sequence ID" value="NZ_JARTGE010000080.1"/>
</dbReference>
<evidence type="ECO:0000259" key="2">
    <source>
        <dbReference type="PROSITE" id="PS51819"/>
    </source>
</evidence>
<dbReference type="InterPro" id="IPR004360">
    <property type="entry name" value="Glyas_Fos-R_dOase_dom"/>
</dbReference>
<accession>A0ABR5MIM6</accession>
<dbReference type="InterPro" id="IPR050383">
    <property type="entry name" value="GlyoxalaseI/FosfomycinResist"/>
</dbReference>
<protein>
    <submittedName>
        <fullName evidence="3">Catechol 1,2-dioxygenase</fullName>
    </submittedName>
</protein>
<dbReference type="InterPro" id="IPR029068">
    <property type="entry name" value="Glyas_Bleomycin-R_OHBP_Dase"/>
</dbReference>
<dbReference type="PROSITE" id="PS51819">
    <property type="entry name" value="VOC"/>
    <property type="match status" value="2"/>
</dbReference>
<reference evidence="3 4" key="1">
    <citation type="submission" date="2015-07" db="EMBL/GenBank/DDBJ databases">
        <title>High-quality draft genome sequence of Oceanobacillus caeni HM6, a bacillus isolated from a human feces.</title>
        <authorList>
            <person name="Kumar J."/>
            <person name="Verma M.K."/>
            <person name="Pandey R."/>
            <person name="Bhambi M."/>
            <person name="Chauhan N."/>
        </authorList>
    </citation>
    <scope>NUCLEOTIDE SEQUENCE [LARGE SCALE GENOMIC DNA]</scope>
    <source>
        <strain evidence="3 4">HM6</strain>
    </source>
</reference>
<dbReference type="PANTHER" id="PTHR21366:SF19">
    <property type="entry name" value="METAPYROCATECHASE"/>
    <property type="match status" value="1"/>
</dbReference>
<feature type="domain" description="VOC" evidence="2">
    <location>
        <begin position="12"/>
        <end position="124"/>
    </location>
</feature>
<dbReference type="Proteomes" id="UP000037854">
    <property type="component" value="Unassembled WGS sequence"/>
</dbReference>
<proteinExistence type="predicted"/>
<gene>
    <name evidence="3" type="ORF">AFL42_10250</name>
</gene>
<feature type="domain" description="VOC" evidence="2">
    <location>
        <begin position="154"/>
        <end position="278"/>
    </location>
</feature>
<dbReference type="Pfam" id="PF00903">
    <property type="entry name" value="Glyoxalase"/>
    <property type="match status" value="2"/>
</dbReference>
<evidence type="ECO:0000313" key="3">
    <source>
        <dbReference type="EMBL" id="KPH74374.1"/>
    </source>
</evidence>
<organism evidence="3 4">
    <name type="scientific">Oceanobacillus caeni</name>
    <dbReference type="NCBI Taxonomy" id="405946"/>
    <lineage>
        <taxon>Bacteria</taxon>
        <taxon>Bacillati</taxon>
        <taxon>Bacillota</taxon>
        <taxon>Bacilli</taxon>
        <taxon>Bacillales</taxon>
        <taxon>Bacillaceae</taxon>
        <taxon>Oceanobacillus</taxon>
    </lineage>
</organism>
<dbReference type="Gene3D" id="3.10.180.10">
    <property type="entry name" value="2,3-Dihydroxybiphenyl 1,2-Dioxygenase, domain 1"/>
    <property type="match status" value="2"/>
</dbReference>
<keyword evidence="4" id="KW-1185">Reference proteome</keyword>
<sequence>MEKELKKFDVAQLAHVEIFTPDPEGTLWFFKELLGLQETAREGQSVYLRGYEDFYHHTLKVTERNEPGLGHISWRASSKEALERRVKELEKSGAGKGWIDGDLGHGAAYQFVTPDNHNMEILWDVDYFQPNESQFTVLNNRPQKRPLTGVPVRRLDHVNLMSSDVTRNKNFMMDELGFRLREHVVRNDGSEIGSWLSVSPLVHELAFMGDASTSEQGLGKLHHVAFWYGFPQHLHDLSEVLTENGIQIEAGPLKHGVSQAMCMYVIEPGGNRVELFADSGYLIFDPDWKPVTWTEEQVERAIIFYGEPLPDTYFKYGTPNVQAPVVNK</sequence>
<comment type="caution">
    <text evidence="3">The sequence shown here is derived from an EMBL/GenBank/DDBJ whole genome shotgun (WGS) entry which is preliminary data.</text>
</comment>
<dbReference type="NCBIfam" id="TIGR03211">
    <property type="entry name" value="catechol_2_3"/>
    <property type="match status" value="1"/>
</dbReference>
<dbReference type="CDD" id="cd09014">
    <property type="entry name" value="BphC-JF8_C_like"/>
    <property type="match status" value="1"/>
</dbReference>
<dbReference type="EMBL" id="LGTK01000032">
    <property type="protein sequence ID" value="KPH74374.1"/>
    <property type="molecule type" value="Genomic_DNA"/>
</dbReference>
<dbReference type="PANTHER" id="PTHR21366">
    <property type="entry name" value="GLYOXALASE FAMILY PROTEIN"/>
    <property type="match status" value="1"/>
</dbReference>
<dbReference type="InterPro" id="IPR017624">
    <property type="entry name" value="Catechol_2-3_dOase"/>
</dbReference>
<keyword evidence="1" id="KW-0677">Repeat</keyword>
<evidence type="ECO:0000313" key="4">
    <source>
        <dbReference type="Proteomes" id="UP000037854"/>
    </source>
</evidence>